<dbReference type="AlphaFoldDB" id="A0AAD1W0T6"/>
<feature type="coiled-coil region" evidence="1">
    <location>
        <begin position="5"/>
        <end position="32"/>
    </location>
</feature>
<keyword evidence="1" id="KW-0175">Coiled coil</keyword>
<proteinExistence type="predicted"/>
<evidence type="ECO:0000313" key="3">
    <source>
        <dbReference type="Proteomes" id="UP001295444"/>
    </source>
</evidence>
<dbReference type="Proteomes" id="UP001295444">
    <property type="component" value="Chromosome 04"/>
</dbReference>
<organism evidence="2 3">
    <name type="scientific">Pelobates cultripes</name>
    <name type="common">Western spadefoot toad</name>
    <dbReference type="NCBI Taxonomy" id="61616"/>
    <lineage>
        <taxon>Eukaryota</taxon>
        <taxon>Metazoa</taxon>
        <taxon>Chordata</taxon>
        <taxon>Craniata</taxon>
        <taxon>Vertebrata</taxon>
        <taxon>Euteleostomi</taxon>
        <taxon>Amphibia</taxon>
        <taxon>Batrachia</taxon>
        <taxon>Anura</taxon>
        <taxon>Pelobatoidea</taxon>
        <taxon>Pelobatidae</taxon>
        <taxon>Pelobates</taxon>
    </lineage>
</organism>
<accession>A0AAD1W0T6</accession>
<evidence type="ECO:0000256" key="1">
    <source>
        <dbReference type="SAM" id="Coils"/>
    </source>
</evidence>
<protein>
    <submittedName>
        <fullName evidence="2">Uncharacterized protein</fullName>
    </submittedName>
</protein>
<evidence type="ECO:0000313" key="2">
    <source>
        <dbReference type="EMBL" id="CAH2283943.1"/>
    </source>
</evidence>
<dbReference type="EMBL" id="OW240915">
    <property type="protein sequence ID" value="CAH2283943.1"/>
    <property type="molecule type" value="Genomic_DNA"/>
</dbReference>
<keyword evidence="3" id="KW-1185">Reference proteome</keyword>
<name>A0AAD1W0T6_PELCU</name>
<reference evidence="2" key="1">
    <citation type="submission" date="2022-03" db="EMBL/GenBank/DDBJ databases">
        <authorList>
            <person name="Alioto T."/>
            <person name="Alioto T."/>
            <person name="Gomez Garrido J."/>
        </authorList>
    </citation>
    <scope>NUCLEOTIDE SEQUENCE</scope>
</reference>
<sequence>MELNAAAHETQLSSLENKLQMLQREHILVQDRMSTMEDRGRWKNVKVRGLANNMDAAKIPHFFRRLLLLIFNAKQAKAWLLRNTSFIQNYSRDLQRRHYPLSGKTALPS</sequence>
<gene>
    <name evidence="2" type="ORF">PECUL_23A027715</name>
</gene>